<dbReference type="EMBL" id="JBHSFK010000011">
    <property type="protein sequence ID" value="MFC4501438.1"/>
    <property type="molecule type" value="Genomic_DNA"/>
</dbReference>
<feature type="compositionally biased region" description="Basic residues" evidence="6">
    <location>
        <begin position="143"/>
        <end position="158"/>
    </location>
</feature>
<evidence type="ECO:0000259" key="7">
    <source>
        <dbReference type="Pfam" id="PF00294"/>
    </source>
</evidence>
<keyword evidence="4 8" id="KW-0418">Kinase</keyword>
<comment type="similarity">
    <text evidence="1">Belongs to the carbohydrate kinase PfkB family.</text>
</comment>
<proteinExistence type="inferred from homology"/>
<evidence type="ECO:0000313" key="8">
    <source>
        <dbReference type="EMBL" id="MFC4501438.1"/>
    </source>
</evidence>
<evidence type="ECO:0000256" key="1">
    <source>
        <dbReference type="ARBA" id="ARBA00010688"/>
    </source>
</evidence>
<dbReference type="GO" id="GO:0016301">
    <property type="term" value="F:kinase activity"/>
    <property type="evidence" value="ECO:0007669"/>
    <property type="project" value="UniProtKB-KW"/>
</dbReference>
<dbReference type="InterPro" id="IPR029056">
    <property type="entry name" value="Ribokinase-like"/>
</dbReference>
<dbReference type="PANTHER" id="PTHR43085:SF1">
    <property type="entry name" value="PSEUDOURIDINE KINASE-RELATED"/>
    <property type="match status" value="1"/>
</dbReference>
<reference evidence="9" key="1">
    <citation type="journal article" date="2019" name="Int. J. Syst. Evol. Microbiol.">
        <title>The Global Catalogue of Microorganisms (GCM) 10K type strain sequencing project: providing services to taxonomists for standard genome sequencing and annotation.</title>
        <authorList>
            <consortium name="The Broad Institute Genomics Platform"/>
            <consortium name="The Broad Institute Genome Sequencing Center for Infectious Disease"/>
            <person name="Wu L."/>
            <person name="Ma J."/>
        </authorList>
    </citation>
    <scope>NUCLEOTIDE SEQUENCE [LARGE SCALE GENOMIC DNA]</scope>
    <source>
        <strain evidence="9">CGMCC 4.7177</strain>
    </source>
</reference>
<comment type="caution">
    <text evidence="8">The sequence shown here is derived from an EMBL/GenBank/DDBJ whole genome shotgun (WGS) entry which is preliminary data.</text>
</comment>
<keyword evidence="5" id="KW-0067">ATP-binding</keyword>
<accession>A0ABV9AS79</accession>
<protein>
    <submittedName>
        <fullName evidence="8">PfkB family carbohydrate kinase</fullName>
    </submittedName>
</protein>
<gene>
    <name evidence="8" type="ORF">ACFPIH_18195</name>
</gene>
<dbReference type="Gene3D" id="3.40.1190.20">
    <property type="match status" value="1"/>
</dbReference>
<keyword evidence="2" id="KW-0808">Transferase</keyword>
<feature type="domain" description="Carbohydrate kinase PfkB" evidence="7">
    <location>
        <begin position="13"/>
        <end position="131"/>
    </location>
</feature>
<organism evidence="8 9">
    <name type="scientific">Streptomyces vulcanius</name>
    <dbReference type="NCBI Taxonomy" id="1441876"/>
    <lineage>
        <taxon>Bacteria</taxon>
        <taxon>Bacillati</taxon>
        <taxon>Actinomycetota</taxon>
        <taxon>Actinomycetes</taxon>
        <taxon>Kitasatosporales</taxon>
        <taxon>Streptomycetaceae</taxon>
        <taxon>Streptomyces</taxon>
    </lineage>
</organism>
<sequence length="158" mass="15942">MSAGPETAEQPAVVVAGDAMVDLTPTRTADGAAAFQPLPGGSRLNVAAAFQPLPGGSRLNVAAGLGRLGVPTALLARLSDDHFGDLLRAHLTASGTRLTHVLPTSDPTTLAAVHLREDGSAAYSFHAGGAAARPAARTPRGPAGRRRPASGRGTARSR</sequence>
<dbReference type="RefSeq" id="WP_381163906.1">
    <property type="nucleotide sequence ID" value="NZ_JBHSFK010000011.1"/>
</dbReference>
<dbReference type="Proteomes" id="UP001595839">
    <property type="component" value="Unassembled WGS sequence"/>
</dbReference>
<evidence type="ECO:0000256" key="2">
    <source>
        <dbReference type="ARBA" id="ARBA00022679"/>
    </source>
</evidence>
<evidence type="ECO:0000313" key="9">
    <source>
        <dbReference type="Proteomes" id="UP001595839"/>
    </source>
</evidence>
<evidence type="ECO:0000256" key="3">
    <source>
        <dbReference type="ARBA" id="ARBA00022741"/>
    </source>
</evidence>
<dbReference type="InterPro" id="IPR050306">
    <property type="entry name" value="PfkB_Carbo_kinase"/>
</dbReference>
<evidence type="ECO:0000256" key="4">
    <source>
        <dbReference type="ARBA" id="ARBA00022777"/>
    </source>
</evidence>
<feature type="compositionally biased region" description="Low complexity" evidence="6">
    <location>
        <begin position="126"/>
        <end position="142"/>
    </location>
</feature>
<evidence type="ECO:0000256" key="6">
    <source>
        <dbReference type="SAM" id="MobiDB-lite"/>
    </source>
</evidence>
<feature type="region of interest" description="Disordered" evidence="6">
    <location>
        <begin position="126"/>
        <end position="158"/>
    </location>
</feature>
<keyword evidence="9" id="KW-1185">Reference proteome</keyword>
<dbReference type="PANTHER" id="PTHR43085">
    <property type="entry name" value="HEXOKINASE FAMILY MEMBER"/>
    <property type="match status" value="1"/>
</dbReference>
<dbReference type="SUPFAM" id="SSF53613">
    <property type="entry name" value="Ribokinase-like"/>
    <property type="match status" value="1"/>
</dbReference>
<keyword evidence="3" id="KW-0547">Nucleotide-binding</keyword>
<dbReference type="Pfam" id="PF00294">
    <property type="entry name" value="PfkB"/>
    <property type="match status" value="1"/>
</dbReference>
<evidence type="ECO:0000256" key="5">
    <source>
        <dbReference type="ARBA" id="ARBA00022840"/>
    </source>
</evidence>
<name>A0ABV9AS79_9ACTN</name>
<dbReference type="InterPro" id="IPR011611">
    <property type="entry name" value="PfkB_dom"/>
</dbReference>